<accession>A0ABV6VH26</accession>
<comment type="caution">
    <text evidence="1">The sequence shown here is derived from an EMBL/GenBank/DDBJ whole genome shotgun (WGS) entry which is preliminary data.</text>
</comment>
<organism evidence="1 2">
    <name type="scientific">Streptacidiphilus alkalitolerans</name>
    <dbReference type="NCBI Taxonomy" id="3342712"/>
    <lineage>
        <taxon>Bacteria</taxon>
        <taxon>Bacillati</taxon>
        <taxon>Actinomycetota</taxon>
        <taxon>Actinomycetes</taxon>
        <taxon>Kitasatosporales</taxon>
        <taxon>Streptomycetaceae</taxon>
        <taxon>Streptacidiphilus</taxon>
    </lineage>
</organism>
<dbReference type="EMBL" id="JBHEZX010000013">
    <property type="protein sequence ID" value="MFC1412912.1"/>
    <property type="molecule type" value="Genomic_DNA"/>
</dbReference>
<evidence type="ECO:0000313" key="1">
    <source>
        <dbReference type="EMBL" id="MFC1412912.1"/>
    </source>
</evidence>
<gene>
    <name evidence="1" type="ORF">ACEZDG_26965</name>
</gene>
<evidence type="ECO:0000313" key="2">
    <source>
        <dbReference type="Proteomes" id="UP001592582"/>
    </source>
</evidence>
<protein>
    <submittedName>
        <fullName evidence="1">LPXTG cell wall anchor domain-containing protein</fullName>
    </submittedName>
</protein>
<keyword evidence="2" id="KW-1185">Reference proteome</keyword>
<proteinExistence type="predicted"/>
<name>A0ABV6VH26_9ACTN</name>
<dbReference type="Proteomes" id="UP001592582">
    <property type="component" value="Unassembled WGS sequence"/>
</dbReference>
<sequence>MSTLRPLTTTAIAAGLGTVAALALGPIASAATTQAGQRDVHPVAASVPASQTDSGKDQSLALADTGVDTMPYALGGAGFLVAGVGMVFASRRFAH</sequence>
<dbReference type="NCBIfam" id="TIGR01167">
    <property type="entry name" value="LPXTG_anchor"/>
    <property type="match status" value="1"/>
</dbReference>
<reference evidence="1 2" key="1">
    <citation type="submission" date="2024-09" db="EMBL/GenBank/DDBJ databases">
        <authorList>
            <person name="Lee S.D."/>
        </authorList>
    </citation>
    <scope>NUCLEOTIDE SEQUENCE [LARGE SCALE GENOMIC DNA]</scope>
    <source>
        <strain evidence="1 2">N1-1</strain>
    </source>
</reference>